<evidence type="ECO:0000259" key="3">
    <source>
        <dbReference type="PROSITE" id="PS50157"/>
    </source>
</evidence>
<feature type="compositionally biased region" description="Acidic residues" evidence="2">
    <location>
        <begin position="89"/>
        <end position="103"/>
    </location>
</feature>
<evidence type="ECO:0000313" key="4">
    <source>
        <dbReference type="EMBL" id="GBF99233.1"/>
    </source>
</evidence>
<evidence type="ECO:0000313" key="5">
    <source>
        <dbReference type="Proteomes" id="UP000247498"/>
    </source>
</evidence>
<dbReference type="EMBL" id="BDRX01000150">
    <property type="protein sequence ID" value="GBF99233.1"/>
    <property type="molecule type" value="Genomic_DNA"/>
</dbReference>
<keyword evidence="1" id="KW-0862">Zinc</keyword>
<evidence type="ECO:0000256" key="2">
    <source>
        <dbReference type="SAM" id="MobiDB-lite"/>
    </source>
</evidence>
<feature type="region of interest" description="Disordered" evidence="2">
    <location>
        <begin position="407"/>
        <end position="428"/>
    </location>
</feature>
<dbReference type="InParanoid" id="A0A2V0PMC3"/>
<gene>
    <name evidence="4" type="ORF">Rsub_11440</name>
</gene>
<keyword evidence="1" id="KW-0479">Metal-binding</keyword>
<evidence type="ECO:0000256" key="1">
    <source>
        <dbReference type="PROSITE-ProRule" id="PRU00042"/>
    </source>
</evidence>
<reference evidence="4 5" key="1">
    <citation type="journal article" date="2018" name="Sci. Rep.">
        <title>Raphidocelis subcapitata (=Pseudokirchneriella subcapitata) provides an insight into genome evolution and environmental adaptations in the Sphaeropleales.</title>
        <authorList>
            <person name="Suzuki S."/>
            <person name="Yamaguchi H."/>
            <person name="Nakajima N."/>
            <person name="Kawachi M."/>
        </authorList>
    </citation>
    <scope>NUCLEOTIDE SEQUENCE [LARGE SCALE GENOMIC DNA]</scope>
    <source>
        <strain evidence="4 5">NIES-35</strain>
    </source>
</reference>
<dbReference type="PANTHER" id="PTHR35744:SF4">
    <property type="entry name" value="OS04G0464600 PROTEIN"/>
    <property type="match status" value="1"/>
</dbReference>
<dbReference type="OrthoDB" id="551397at2759"/>
<keyword evidence="5" id="KW-1185">Reference proteome</keyword>
<dbReference type="GO" id="GO:0008270">
    <property type="term" value="F:zinc ion binding"/>
    <property type="evidence" value="ECO:0007669"/>
    <property type="project" value="UniProtKB-KW"/>
</dbReference>
<protein>
    <recommendedName>
        <fullName evidence="3">C2H2-type domain-containing protein</fullName>
    </recommendedName>
</protein>
<sequence length="592" mass="61768">MPPGLCPALADARALLGDSLAAAALKGGRRPARPAGAAASAVAPSALGTPLPRPRLAHPHPHPRQRPSSGRCTAAFDARDPQTSWEAWEQAELEQEQLEQEQLEQERRGKRPPRPGHGAQYYENYVRNRRRRGGEFLPPRGPGAPPRPATAWLRQLSDDPAPPALRHANAAAGVVAAPEPWPQARALLEAVVADAVAAGRLMTPPPLQRPRDTPDRLRDRLPPAQAAALLEEHAAAAAAGGSARGVVIAAPPPLAPPPPSARVPLPPLPAAAVAARASGDALEVHCFWDLSSVHPRALDPRAVVVQLRRALSPLGQLRGPYVYATRKMFAWVPEAFMRGHAPDRLPAARAFRAAAGPSPDALAPGERLRCPVCGQPSRSYALLRRHMKGVHDRAAPPLAQVERVAPPRGAAGGRAPAQGQAPRPGPTPAAALAAADLAAAWDGALTNTGGRTLGLVAAYCASDGAAYAPKGQVSLKYALAREGCEARVIVSTRAAEVDESLASGLADLLGRLEGAPAEEAAGRHAVVVVVSDSRAHAELMARARALGCSTVAVTDMRTAAPEADALLRWRLVVSGRYELEAVGTGGGEGDES</sequence>
<feature type="compositionally biased region" description="Basic residues" evidence="2">
    <location>
        <begin position="55"/>
        <end position="65"/>
    </location>
</feature>
<feature type="compositionally biased region" description="Low complexity" evidence="2">
    <location>
        <begin position="33"/>
        <end position="47"/>
    </location>
</feature>
<dbReference type="AlphaFoldDB" id="A0A2V0PMC3"/>
<dbReference type="Proteomes" id="UP000247498">
    <property type="component" value="Unassembled WGS sequence"/>
</dbReference>
<dbReference type="PROSITE" id="PS50157">
    <property type="entry name" value="ZINC_FINGER_C2H2_2"/>
    <property type="match status" value="1"/>
</dbReference>
<dbReference type="InterPro" id="IPR013087">
    <property type="entry name" value="Znf_C2H2_type"/>
</dbReference>
<comment type="caution">
    <text evidence="4">The sequence shown here is derived from an EMBL/GenBank/DDBJ whole genome shotgun (WGS) entry which is preliminary data.</text>
</comment>
<feature type="region of interest" description="Disordered" evidence="2">
    <location>
        <begin position="25"/>
        <end position="123"/>
    </location>
</feature>
<organism evidence="4 5">
    <name type="scientific">Raphidocelis subcapitata</name>
    <dbReference type="NCBI Taxonomy" id="307507"/>
    <lineage>
        <taxon>Eukaryota</taxon>
        <taxon>Viridiplantae</taxon>
        <taxon>Chlorophyta</taxon>
        <taxon>core chlorophytes</taxon>
        <taxon>Chlorophyceae</taxon>
        <taxon>CS clade</taxon>
        <taxon>Sphaeropleales</taxon>
        <taxon>Selenastraceae</taxon>
        <taxon>Raphidocelis</taxon>
    </lineage>
</organism>
<dbReference type="PANTHER" id="PTHR35744">
    <property type="entry name" value="C2H2-TYPE DOMAIN-CONTAINING PROTEIN"/>
    <property type="match status" value="1"/>
</dbReference>
<accession>A0A2V0PMC3</accession>
<feature type="domain" description="C2H2-type" evidence="3">
    <location>
        <begin position="368"/>
        <end position="396"/>
    </location>
</feature>
<proteinExistence type="predicted"/>
<keyword evidence="1" id="KW-0863">Zinc-finger</keyword>
<name>A0A2V0PMC3_9CHLO</name>
<dbReference type="SMART" id="SM00355">
    <property type="entry name" value="ZnF_C2H2"/>
    <property type="match status" value="1"/>
</dbReference>